<dbReference type="Pfam" id="PF00535">
    <property type="entry name" value="Glycos_transf_2"/>
    <property type="match status" value="1"/>
</dbReference>
<dbReference type="EMBL" id="ONZF01000009">
    <property type="protein sequence ID" value="SPJ25531.1"/>
    <property type="molecule type" value="Genomic_DNA"/>
</dbReference>
<dbReference type="Gene3D" id="3.90.550.10">
    <property type="entry name" value="Spore Coat Polysaccharide Biosynthesis Protein SpsA, Chain A"/>
    <property type="match status" value="1"/>
</dbReference>
<dbReference type="InterPro" id="IPR029044">
    <property type="entry name" value="Nucleotide-diphossugar_trans"/>
</dbReference>
<evidence type="ECO:0000256" key="1">
    <source>
        <dbReference type="ARBA" id="ARBA00004236"/>
    </source>
</evidence>
<name>A0A2R8BZC8_9RHOB</name>
<keyword evidence="9" id="KW-1185">Reference proteome</keyword>
<evidence type="ECO:0000256" key="2">
    <source>
        <dbReference type="ARBA" id="ARBA00022475"/>
    </source>
</evidence>
<proteinExistence type="predicted"/>
<dbReference type="CDD" id="cd02525">
    <property type="entry name" value="Succinoglycan_BP_ExoA"/>
    <property type="match status" value="1"/>
</dbReference>
<dbReference type="AlphaFoldDB" id="A0A2R8BZC8"/>
<dbReference type="InterPro" id="IPR001173">
    <property type="entry name" value="Glyco_trans_2-like"/>
</dbReference>
<sequence length="322" mass="35104">MSVLIAIPTLDEERDIGAVIETLVPFAERCSALVVVADGGSSDGTCAIVRTLAARHSWLALIDNPGRFQSAAVNRVVEQFGDSRTWLIRMDAHSNYPPDFCDILLAEADATGADSVVVRMNAVGHTPMQRLVAAAQNSRFGNGGSAHRNRGHGAWVDHGHHALIRITAFQEVGGYDPSFTHNEDAELDHRLIRAGCKIWLTARSSIDYYPRASIPALVRQYFKFGHGRARNLSKHEMKPATRQKIVAALAPAVLCSFLAPIHWIFALPAALWGMGCVAAGIMIALDTRDPRNFWSGPIAGLMHLAWSLGFWVQRLSPSAKAV</sequence>
<dbReference type="PANTHER" id="PTHR43646:SF2">
    <property type="entry name" value="GLYCOSYLTRANSFERASE 2-LIKE DOMAIN-CONTAINING PROTEIN"/>
    <property type="match status" value="1"/>
</dbReference>
<evidence type="ECO:0000259" key="7">
    <source>
        <dbReference type="Pfam" id="PF00535"/>
    </source>
</evidence>
<keyword evidence="6" id="KW-1133">Transmembrane helix</keyword>
<dbReference type="OrthoDB" id="8416156at2"/>
<dbReference type="SUPFAM" id="SSF53448">
    <property type="entry name" value="Nucleotide-diphospho-sugar transferases"/>
    <property type="match status" value="1"/>
</dbReference>
<dbReference type="RefSeq" id="WP_108895325.1">
    <property type="nucleotide sequence ID" value="NZ_ONZF01000009.1"/>
</dbReference>
<keyword evidence="5 6" id="KW-0472">Membrane</keyword>
<feature type="transmembrane region" description="Helical" evidence="6">
    <location>
        <begin position="269"/>
        <end position="285"/>
    </location>
</feature>
<reference evidence="9" key="1">
    <citation type="submission" date="2018-03" db="EMBL/GenBank/DDBJ databases">
        <authorList>
            <person name="Rodrigo-Torres L."/>
            <person name="Arahal R. D."/>
            <person name="Lucena T."/>
        </authorList>
    </citation>
    <scope>NUCLEOTIDE SEQUENCE [LARGE SCALE GENOMIC DNA]</scope>
    <source>
        <strain evidence="9">CECT 8504</strain>
    </source>
</reference>
<comment type="subcellular location">
    <subcellularLocation>
        <location evidence="1">Cell membrane</location>
    </subcellularLocation>
</comment>
<dbReference type="PANTHER" id="PTHR43646">
    <property type="entry name" value="GLYCOSYLTRANSFERASE"/>
    <property type="match status" value="1"/>
</dbReference>
<evidence type="ECO:0000256" key="3">
    <source>
        <dbReference type="ARBA" id="ARBA00022676"/>
    </source>
</evidence>
<dbReference type="Proteomes" id="UP000244912">
    <property type="component" value="Unassembled WGS sequence"/>
</dbReference>
<keyword evidence="6" id="KW-0812">Transmembrane</keyword>
<evidence type="ECO:0000256" key="4">
    <source>
        <dbReference type="ARBA" id="ARBA00022679"/>
    </source>
</evidence>
<feature type="domain" description="Glycosyltransferase 2-like" evidence="7">
    <location>
        <begin position="5"/>
        <end position="172"/>
    </location>
</feature>
<keyword evidence="3" id="KW-0328">Glycosyltransferase</keyword>
<evidence type="ECO:0000313" key="8">
    <source>
        <dbReference type="EMBL" id="SPJ25531.1"/>
    </source>
</evidence>
<organism evidence="8 9">
    <name type="scientific">Palleronia abyssalis</name>
    <dbReference type="NCBI Taxonomy" id="1501240"/>
    <lineage>
        <taxon>Bacteria</taxon>
        <taxon>Pseudomonadati</taxon>
        <taxon>Pseudomonadota</taxon>
        <taxon>Alphaproteobacteria</taxon>
        <taxon>Rhodobacterales</taxon>
        <taxon>Roseobacteraceae</taxon>
        <taxon>Palleronia</taxon>
    </lineage>
</organism>
<evidence type="ECO:0000256" key="5">
    <source>
        <dbReference type="ARBA" id="ARBA00023136"/>
    </source>
</evidence>
<protein>
    <recommendedName>
        <fullName evidence="7">Glycosyltransferase 2-like domain-containing protein</fullName>
    </recommendedName>
</protein>
<accession>A0A2R8BZC8</accession>
<evidence type="ECO:0000313" key="9">
    <source>
        <dbReference type="Proteomes" id="UP000244912"/>
    </source>
</evidence>
<evidence type="ECO:0000256" key="6">
    <source>
        <dbReference type="SAM" id="Phobius"/>
    </source>
</evidence>
<feature type="transmembrane region" description="Helical" evidence="6">
    <location>
        <begin position="292"/>
        <end position="312"/>
    </location>
</feature>
<keyword evidence="2" id="KW-1003">Cell membrane</keyword>
<keyword evidence="4" id="KW-0808">Transferase</keyword>
<dbReference type="GO" id="GO:0016757">
    <property type="term" value="F:glycosyltransferase activity"/>
    <property type="evidence" value="ECO:0007669"/>
    <property type="project" value="UniProtKB-KW"/>
</dbReference>
<dbReference type="GO" id="GO:0005886">
    <property type="term" value="C:plasma membrane"/>
    <property type="evidence" value="ECO:0007669"/>
    <property type="project" value="UniProtKB-SubCell"/>
</dbReference>
<gene>
    <name evidence="8" type="ORF">PAA8504_03382</name>
</gene>